<protein>
    <recommendedName>
        <fullName evidence="3">TetR family transcriptional regulator</fullName>
    </recommendedName>
</protein>
<reference evidence="2" key="1">
    <citation type="journal article" date="2019" name="Int. J. Syst. Evol. Microbiol.">
        <title>The Global Catalogue of Microorganisms (GCM) 10K type strain sequencing project: providing services to taxonomists for standard genome sequencing and annotation.</title>
        <authorList>
            <consortium name="The Broad Institute Genomics Platform"/>
            <consortium name="The Broad Institute Genome Sequencing Center for Infectious Disease"/>
            <person name="Wu L."/>
            <person name="Ma J."/>
        </authorList>
    </citation>
    <scope>NUCLEOTIDE SEQUENCE [LARGE SCALE GENOMIC DNA]</scope>
    <source>
        <strain evidence="2">CGMCC 1.15809</strain>
    </source>
</reference>
<organism evidence="1 2">
    <name type="scientific">Streptomyces ramulosus</name>
    <dbReference type="NCBI Taxonomy" id="47762"/>
    <lineage>
        <taxon>Bacteria</taxon>
        <taxon>Bacillati</taxon>
        <taxon>Actinomycetota</taxon>
        <taxon>Actinomycetes</taxon>
        <taxon>Kitasatosporales</taxon>
        <taxon>Streptomycetaceae</taxon>
        <taxon>Streptomyces</taxon>
    </lineage>
</organism>
<evidence type="ECO:0000313" key="2">
    <source>
        <dbReference type="Proteomes" id="UP001596241"/>
    </source>
</evidence>
<sequence>MNTDHVLAYLDGRHVRWRLTFDQCLDEAGPDPRARLLAVFDALRACAVSPQGLRSFSFTHAVTEMSGPQSSIRTTVVTAKQALRKQLLGLAETTGTPDPDLLTDQLLLLYEGAVANHALGTVDHAADTAHATARQLIAAASPLPLQTFPIGPESPHI</sequence>
<accession>A0ABW1FL88</accession>
<keyword evidence="2" id="KW-1185">Reference proteome</keyword>
<dbReference type="InterPro" id="IPR036271">
    <property type="entry name" value="Tet_transcr_reg_TetR-rel_C_sf"/>
</dbReference>
<dbReference type="RefSeq" id="WP_345091995.1">
    <property type="nucleotide sequence ID" value="NZ_BAAAWG010000019.1"/>
</dbReference>
<evidence type="ECO:0008006" key="3">
    <source>
        <dbReference type="Google" id="ProtNLM"/>
    </source>
</evidence>
<dbReference type="Gene3D" id="1.10.357.10">
    <property type="entry name" value="Tetracycline Repressor, domain 2"/>
    <property type="match status" value="1"/>
</dbReference>
<comment type="caution">
    <text evidence="1">The sequence shown here is derived from an EMBL/GenBank/DDBJ whole genome shotgun (WGS) entry which is preliminary data.</text>
</comment>
<gene>
    <name evidence="1" type="ORF">ACFP3M_14300</name>
</gene>
<evidence type="ECO:0000313" key="1">
    <source>
        <dbReference type="EMBL" id="MFC5893989.1"/>
    </source>
</evidence>
<dbReference type="Proteomes" id="UP001596241">
    <property type="component" value="Unassembled WGS sequence"/>
</dbReference>
<proteinExistence type="predicted"/>
<dbReference type="SUPFAM" id="SSF48498">
    <property type="entry name" value="Tetracyclin repressor-like, C-terminal domain"/>
    <property type="match status" value="1"/>
</dbReference>
<dbReference type="EMBL" id="JBHSPW010000005">
    <property type="protein sequence ID" value="MFC5893989.1"/>
    <property type="molecule type" value="Genomic_DNA"/>
</dbReference>
<name>A0ABW1FL88_9ACTN</name>